<organism evidence="2 3">
    <name type="scientific">Gemmatirosa kalamazoonensis</name>
    <dbReference type="NCBI Taxonomy" id="861299"/>
    <lineage>
        <taxon>Bacteria</taxon>
        <taxon>Pseudomonadati</taxon>
        <taxon>Gemmatimonadota</taxon>
        <taxon>Gemmatimonadia</taxon>
        <taxon>Gemmatimonadales</taxon>
        <taxon>Gemmatimonadaceae</taxon>
        <taxon>Gemmatirosa</taxon>
    </lineage>
</organism>
<protein>
    <submittedName>
        <fullName evidence="2">Molybdopterin dinucleotide-binding region</fullName>
    </submittedName>
</protein>
<sequence length="106" mass="11726">MSGLYRRPQSARPLRVEGFVASRREDAERGPQVRLRADHARERMLIDGELALVEGPRGQQLAQVRIDDAVPRGGVIVRDIGGVSPSEIVYVMKPDLDAPPPNRTFA</sequence>
<feature type="compositionally biased region" description="Basic and acidic residues" evidence="1">
    <location>
        <begin position="22"/>
        <end position="33"/>
    </location>
</feature>
<reference evidence="2 3" key="1">
    <citation type="journal article" date="2014" name="Genome Announc.">
        <title>Genome Sequence and Methylome of Soil Bacterium Gemmatirosa kalamazoonensis KBS708T, a Member of the Rarely Cultivated Gemmatimonadetes Phylum.</title>
        <authorList>
            <person name="Debruyn J.M."/>
            <person name="Radosevich M."/>
            <person name="Wommack K.E."/>
            <person name="Polson S.W."/>
            <person name="Hauser L.J."/>
            <person name="Fawaz M.N."/>
            <person name="Korlach J."/>
            <person name="Tsai Y.C."/>
        </authorList>
    </citation>
    <scope>NUCLEOTIDE SEQUENCE [LARGE SCALE GENOMIC DNA]</scope>
    <source>
        <strain evidence="2 3">KBS708</strain>
    </source>
</reference>
<proteinExistence type="predicted"/>
<evidence type="ECO:0000256" key="1">
    <source>
        <dbReference type="SAM" id="MobiDB-lite"/>
    </source>
</evidence>
<keyword evidence="3" id="KW-1185">Reference proteome</keyword>
<dbReference type="eggNOG" id="ENOG502ZVVV">
    <property type="taxonomic scope" value="Bacteria"/>
</dbReference>
<evidence type="ECO:0000313" key="3">
    <source>
        <dbReference type="Proteomes" id="UP000019151"/>
    </source>
</evidence>
<gene>
    <name evidence="2" type="ORF">J421_3757</name>
</gene>
<dbReference type="KEGG" id="gba:J421_3757"/>
<dbReference type="InterPro" id="IPR009010">
    <property type="entry name" value="Asp_de-COase-like_dom_sf"/>
</dbReference>
<dbReference type="Proteomes" id="UP000019151">
    <property type="component" value="Chromosome"/>
</dbReference>
<dbReference type="InParanoid" id="W0RJP1"/>
<dbReference type="STRING" id="861299.J421_3757"/>
<accession>W0RJP1</accession>
<evidence type="ECO:0000313" key="2">
    <source>
        <dbReference type="EMBL" id="AHG91294.1"/>
    </source>
</evidence>
<dbReference type="EMBL" id="CP007128">
    <property type="protein sequence ID" value="AHG91294.1"/>
    <property type="molecule type" value="Genomic_DNA"/>
</dbReference>
<feature type="region of interest" description="Disordered" evidence="1">
    <location>
        <begin position="1"/>
        <end position="33"/>
    </location>
</feature>
<dbReference type="SUPFAM" id="SSF50692">
    <property type="entry name" value="ADC-like"/>
    <property type="match status" value="1"/>
</dbReference>
<dbReference type="HOGENOM" id="CLU_2219332_0_0_0"/>
<dbReference type="AlphaFoldDB" id="W0RJP1"/>
<name>W0RJP1_9BACT</name>